<protein>
    <recommendedName>
        <fullName evidence="4">DUF3551 domain-containing protein</fullName>
    </recommendedName>
</protein>
<comment type="caution">
    <text evidence="2">The sequence shown here is derived from an EMBL/GenBank/DDBJ whole genome shotgun (WGS) entry which is preliminary data.</text>
</comment>
<sequence>MTIRKLIIAAVALSPAAVAAGALAAAVQDPPATGEAAETPAQKAARELCTESAAPGAYPGWSIRRGETCQNSFADSCTIVHDADGAEASHTCYVPLPMPEEPEAEPQPEQ</sequence>
<accession>A0ABW1KXW5</accession>
<reference evidence="2 3" key="1">
    <citation type="submission" date="2024-09" db="EMBL/GenBank/DDBJ databases">
        <authorList>
            <person name="Zhang Z.-H."/>
        </authorList>
    </citation>
    <scope>NUCLEOTIDE SEQUENCE [LARGE SCALE GENOMIC DNA]</scope>
    <source>
        <strain evidence="2 3">HHTR114</strain>
    </source>
</reference>
<proteinExistence type="predicted"/>
<feature type="chain" id="PRO_5046399945" description="DUF3551 domain-containing protein" evidence="1">
    <location>
        <begin position="25"/>
        <end position="110"/>
    </location>
</feature>
<organism evidence="2 3">
    <name type="scientific">Hyphococcus aureus</name>
    <dbReference type="NCBI Taxonomy" id="2666033"/>
    <lineage>
        <taxon>Bacteria</taxon>
        <taxon>Pseudomonadati</taxon>
        <taxon>Pseudomonadota</taxon>
        <taxon>Alphaproteobacteria</taxon>
        <taxon>Parvularculales</taxon>
        <taxon>Parvularculaceae</taxon>
        <taxon>Hyphococcus</taxon>
    </lineage>
</organism>
<evidence type="ECO:0000313" key="2">
    <source>
        <dbReference type="EMBL" id="MFC6036920.1"/>
    </source>
</evidence>
<dbReference type="EMBL" id="JBHPON010000002">
    <property type="protein sequence ID" value="MFC6036920.1"/>
    <property type="molecule type" value="Genomic_DNA"/>
</dbReference>
<keyword evidence="3" id="KW-1185">Reference proteome</keyword>
<keyword evidence="1" id="KW-0732">Signal</keyword>
<evidence type="ECO:0000256" key="1">
    <source>
        <dbReference type="SAM" id="SignalP"/>
    </source>
</evidence>
<feature type="signal peptide" evidence="1">
    <location>
        <begin position="1"/>
        <end position="24"/>
    </location>
</feature>
<dbReference type="Proteomes" id="UP001596116">
    <property type="component" value="Unassembled WGS sequence"/>
</dbReference>
<dbReference type="RefSeq" id="WP_379881829.1">
    <property type="nucleotide sequence ID" value="NZ_JBHPON010000002.1"/>
</dbReference>
<evidence type="ECO:0000313" key="3">
    <source>
        <dbReference type="Proteomes" id="UP001596116"/>
    </source>
</evidence>
<name>A0ABW1KXW5_9PROT</name>
<gene>
    <name evidence="2" type="ORF">ACFMB1_15285</name>
</gene>
<evidence type="ECO:0008006" key="4">
    <source>
        <dbReference type="Google" id="ProtNLM"/>
    </source>
</evidence>